<accession>A0AAV3PUS1</accession>
<evidence type="ECO:0000313" key="1">
    <source>
        <dbReference type="EMBL" id="GAA0155474.1"/>
    </source>
</evidence>
<sequence length="70" mass="8272">MLSTAAREVKEKLGNRSWKTQNLSPRNVMEGVVAAAIVICNRLSRKSRRWHEMVSIYFKITKWRSRLRIL</sequence>
<comment type="caution">
    <text evidence="1">The sequence shown here is derived from an EMBL/GenBank/DDBJ whole genome shotgun (WGS) entry which is preliminary data.</text>
</comment>
<protein>
    <submittedName>
        <fullName evidence="1">Uncharacterized protein</fullName>
    </submittedName>
</protein>
<organism evidence="1 2">
    <name type="scientific">Lithospermum erythrorhizon</name>
    <name type="common">Purple gromwell</name>
    <name type="synonym">Lithospermum officinale var. erythrorhizon</name>
    <dbReference type="NCBI Taxonomy" id="34254"/>
    <lineage>
        <taxon>Eukaryota</taxon>
        <taxon>Viridiplantae</taxon>
        <taxon>Streptophyta</taxon>
        <taxon>Embryophyta</taxon>
        <taxon>Tracheophyta</taxon>
        <taxon>Spermatophyta</taxon>
        <taxon>Magnoliopsida</taxon>
        <taxon>eudicotyledons</taxon>
        <taxon>Gunneridae</taxon>
        <taxon>Pentapetalae</taxon>
        <taxon>asterids</taxon>
        <taxon>lamiids</taxon>
        <taxon>Boraginales</taxon>
        <taxon>Boraginaceae</taxon>
        <taxon>Boraginoideae</taxon>
        <taxon>Lithospermeae</taxon>
        <taxon>Lithospermum</taxon>
    </lineage>
</organism>
<dbReference type="Proteomes" id="UP001454036">
    <property type="component" value="Unassembled WGS sequence"/>
</dbReference>
<dbReference type="AlphaFoldDB" id="A0AAV3PUS1"/>
<dbReference type="EMBL" id="BAABME010002632">
    <property type="protein sequence ID" value="GAA0155474.1"/>
    <property type="molecule type" value="Genomic_DNA"/>
</dbReference>
<name>A0AAV3PUS1_LITER</name>
<proteinExistence type="predicted"/>
<keyword evidence="2" id="KW-1185">Reference proteome</keyword>
<reference evidence="1 2" key="1">
    <citation type="submission" date="2024-01" db="EMBL/GenBank/DDBJ databases">
        <title>The complete chloroplast genome sequence of Lithospermum erythrorhizon: insights into the phylogenetic relationship among Boraginaceae species and the maternal lineages of purple gromwells.</title>
        <authorList>
            <person name="Okada T."/>
            <person name="Watanabe K."/>
        </authorList>
    </citation>
    <scope>NUCLEOTIDE SEQUENCE [LARGE SCALE GENOMIC DNA]</scope>
</reference>
<gene>
    <name evidence="1" type="ORF">LIER_13192</name>
</gene>
<evidence type="ECO:0000313" key="2">
    <source>
        <dbReference type="Proteomes" id="UP001454036"/>
    </source>
</evidence>